<evidence type="ECO:0000313" key="2">
    <source>
        <dbReference type="Proteomes" id="UP000184191"/>
    </source>
</evidence>
<name>A0A1M7CNI0_9RHOB</name>
<gene>
    <name evidence="1" type="ORF">SAMN05444414_1284</name>
</gene>
<dbReference type="Proteomes" id="UP000184191">
    <property type="component" value="Unassembled WGS sequence"/>
</dbReference>
<proteinExistence type="predicted"/>
<dbReference type="EMBL" id="FRBN01000028">
    <property type="protein sequence ID" value="SHL68710.1"/>
    <property type="molecule type" value="Genomic_DNA"/>
</dbReference>
<evidence type="ECO:0000313" key="1">
    <source>
        <dbReference type="EMBL" id="SHL68710.1"/>
    </source>
</evidence>
<dbReference type="AlphaFoldDB" id="A0A1M7CNI0"/>
<reference evidence="2" key="1">
    <citation type="submission" date="2016-11" db="EMBL/GenBank/DDBJ databases">
        <authorList>
            <person name="Varghese N."/>
            <person name="Submissions S."/>
        </authorList>
    </citation>
    <scope>NUCLEOTIDE SEQUENCE [LARGE SCALE GENOMIC DNA]</scope>
    <source>
        <strain evidence="2">DSM 29327</strain>
    </source>
</reference>
<keyword evidence="2" id="KW-1185">Reference proteome</keyword>
<protein>
    <submittedName>
        <fullName evidence="1">Uncharacterized protein</fullName>
    </submittedName>
</protein>
<accession>A0A1M7CNI0</accession>
<sequence>MPFYPPFFDSFFCGNSVHYIFPRCVLFVAEIQKKYDFLADFPENTIAWGCDLKRTKI</sequence>
<organism evidence="1 2">
    <name type="scientific">Roseovarius marisflavi</name>
    <dbReference type="NCBI Taxonomy" id="1054996"/>
    <lineage>
        <taxon>Bacteria</taxon>
        <taxon>Pseudomonadati</taxon>
        <taxon>Pseudomonadota</taxon>
        <taxon>Alphaproteobacteria</taxon>
        <taxon>Rhodobacterales</taxon>
        <taxon>Roseobacteraceae</taxon>
        <taxon>Roseovarius</taxon>
    </lineage>
</organism>